<organism evidence="10 11">
    <name type="scientific">Muiribacterium halophilum</name>
    <dbReference type="NCBI Taxonomy" id="2053465"/>
    <lineage>
        <taxon>Bacteria</taxon>
        <taxon>Candidatus Muiribacteriota</taxon>
        <taxon>Candidatus Muiribacteriia</taxon>
        <taxon>Candidatus Muiribacteriales</taxon>
        <taxon>Candidatus Muiribacteriaceae</taxon>
        <taxon>Candidatus Muiribacterium</taxon>
    </lineage>
</organism>
<feature type="transmembrane region" description="Helical" evidence="8">
    <location>
        <begin position="402"/>
        <end position="421"/>
    </location>
</feature>
<dbReference type="GO" id="GO:0015648">
    <property type="term" value="F:lipid-linked peptidoglycan transporter activity"/>
    <property type="evidence" value="ECO:0007669"/>
    <property type="project" value="UniProtKB-UniRule"/>
</dbReference>
<feature type="transmembrane region" description="Helical" evidence="8">
    <location>
        <begin position="87"/>
        <end position="106"/>
    </location>
</feature>
<dbReference type="UniPathway" id="UPA00219"/>
<dbReference type="PANTHER" id="PTHR47019">
    <property type="entry name" value="LIPID II FLIPPASE MURJ"/>
    <property type="match status" value="1"/>
</dbReference>
<feature type="transmembrane region" description="Helical" evidence="8">
    <location>
        <begin position="377"/>
        <end position="396"/>
    </location>
</feature>
<comment type="caution">
    <text evidence="10">The sequence shown here is derived from an EMBL/GenBank/DDBJ whole genome shotgun (WGS) entry which is preliminary data.</text>
</comment>
<feature type="transmembrane region" description="Helical" evidence="8">
    <location>
        <begin position="189"/>
        <end position="207"/>
    </location>
</feature>
<reference evidence="10 11" key="1">
    <citation type="submission" date="2017-11" db="EMBL/GenBank/DDBJ databases">
        <title>Genome-resolved metagenomics identifies genetic mobility, metabolic interactions, and unexpected diversity in perchlorate-reducing communities.</title>
        <authorList>
            <person name="Barnum T.P."/>
            <person name="Figueroa I.A."/>
            <person name="Carlstrom C.I."/>
            <person name="Lucas L.N."/>
            <person name="Engelbrektson A.L."/>
            <person name="Coates J.D."/>
        </authorList>
    </citation>
    <scope>NUCLEOTIDE SEQUENCE [LARGE SCALE GENOMIC DNA]</scope>
    <source>
        <strain evidence="10">BM706</strain>
    </source>
</reference>
<dbReference type="CDD" id="cd13123">
    <property type="entry name" value="MATE_MurJ_like"/>
    <property type="match status" value="1"/>
</dbReference>
<evidence type="ECO:0000256" key="5">
    <source>
        <dbReference type="ARBA" id="ARBA00022984"/>
    </source>
</evidence>
<keyword evidence="8 9" id="KW-0961">Cell wall biogenesis/degradation</keyword>
<evidence type="ECO:0000256" key="7">
    <source>
        <dbReference type="ARBA" id="ARBA00023136"/>
    </source>
</evidence>
<dbReference type="GO" id="GO:0071555">
    <property type="term" value="P:cell wall organization"/>
    <property type="evidence" value="ECO:0007669"/>
    <property type="project" value="UniProtKB-UniRule"/>
</dbReference>
<dbReference type="GO" id="GO:0008360">
    <property type="term" value="P:regulation of cell shape"/>
    <property type="evidence" value="ECO:0007669"/>
    <property type="project" value="UniProtKB-UniRule"/>
</dbReference>
<comment type="similarity">
    <text evidence="8 9">Belongs to the MurJ/MviN family.</text>
</comment>
<dbReference type="Pfam" id="PF03023">
    <property type="entry name" value="MurJ"/>
    <property type="match status" value="1"/>
</dbReference>
<feature type="transmembrane region" description="Helical" evidence="8">
    <location>
        <begin position="27"/>
        <end position="46"/>
    </location>
</feature>
<dbReference type="NCBIfam" id="TIGR01695">
    <property type="entry name" value="murJ_mviN"/>
    <property type="match status" value="1"/>
</dbReference>
<keyword evidence="3 8" id="KW-0812">Transmembrane</keyword>
<protein>
    <recommendedName>
        <fullName evidence="8">Probable lipid II flippase MurJ</fullName>
    </recommendedName>
</protein>
<evidence type="ECO:0000256" key="9">
    <source>
        <dbReference type="PIRNR" id="PIRNR002869"/>
    </source>
</evidence>
<gene>
    <name evidence="10" type="primary">mviN</name>
    <name evidence="8" type="synonym">murJ</name>
    <name evidence="10" type="ORF">C0601_10130</name>
</gene>
<feature type="transmembrane region" description="Helical" evidence="8">
    <location>
        <begin position="349"/>
        <end position="370"/>
    </location>
</feature>
<keyword evidence="5 8" id="KW-0573">Peptidoglycan synthesis</keyword>
<evidence type="ECO:0000256" key="3">
    <source>
        <dbReference type="ARBA" id="ARBA00022692"/>
    </source>
</evidence>
<feature type="transmembrane region" description="Helical" evidence="8">
    <location>
        <begin position="156"/>
        <end position="177"/>
    </location>
</feature>
<keyword evidence="6 8" id="KW-1133">Transmembrane helix</keyword>
<evidence type="ECO:0000256" key="1">
    <source>
        <dbReference type="ARBA" id="ARBA00004651"/>
    </source>
</evidence>
<dbReference type="GO" id="GO:0005886">
    <property type="term" value="C:plasma membrane"/>
    <property type="evidence" value="ECO:0007669"/>
    <property type="project" value="UniProtKB-SubCell"/>
</dbReference>
<dbReference type="GO" id="GO:0009252">
    <property type="term" value="P:peptidoglycan biosynthetic process"/>
    <property type="evidence" value="ECO:0007669"/>
    <property type="project" value="UniProtKB-UniRule"/>
</dbReference>
<dbReference type="PIRSF" id="PIRSF002869">
    <property type="entry name" value="MviN"/>
    <property type="match status" value="1"/>
</dbReference>
<proteinExistence type="inferred from homology"/>
<evidence type="ECO:0000313" key="11">
    <source>
        <dbReference type="Proteomes" id="UP000234857"/>
    </source>
</evidence>
<comment type="pathway">
    <text evidence="8">Cell wall biogenesis; peptidoglycan biosynthesis.</text>
</comment>
<keyword evidence="4 8" id="KW-0133">Cell shape</keyword>
<evidence type="ECO:0000256" key="2">
    <source>
        <dbReference type="ARBA" id="ARBA00022475"/>
    </source>
</evidence>
<dbReference type="PANTHER" id="PTHR47019:SF1">
    <property type="entry name" value="LIPID II FLIPPASE MURJ"/>
    <property type="match status" value="1"/>
</dbReference>
<feature type="transmembrane region" description="Helical" evidence="8">
    <location>
        <begin position="228"/>
        <end position="252"/>
    </location>
</feature>
<keyword evidence="8 9" id="KW-0813">Transport</keyword>
<name>A0A2N5ZCL7_MUIH1</name>
<evidence type="ECO:0000313" key="10">
    <source>
        <dbReference type="EMBL" id="PLX16416.1"/>
    </source>
</evidence>
<comment type="subcellular location">
    <subcellularLocation>
        <location evidence="1 8">Cell membrane</location>
        <topology evidence="1 8">Multi-pass membrane protein</topology>
    </subcellularLocation>
</comment>
<feature type="transmembrane region" description="Helical" evidence="8">
    <location>
        <begin position="433"/>
        <end position="450"/>
    </location>
</feature>
<feature type="transmembrane region" description="Helical" evidence="8">
    <location>
        <begin position="272"/>
        <end position="290"/>
    </location>
</feature>
<dbReference type="HAMAP" id="MF_02078">
    <property type="entry name" value="MurJ_MviN"/>
    <property type="match status" value="1"/>
</dbReference>
<keyword evidence="7 8" id="KW-0472">Membrane</keyword>
<evidence type="ECO:0000256" key="8">
    <source>
        <dbReference type="HAMAP-Rule" id="MF_02078"/>
    </source>
</evidence>
<dbReference type="GO" id="GO:0034204">
    <property type="term" value="P:lipid translocation"/>
    <property type="evidence" value="ECO:0007669"/>
    <property type="project" value="TreeGrafter"/>
</dbReference>
<dbReference type="EMBL" id="PKTG01000115">
    <property type="protein sequence ID" value="PLX16416.1"/>
    <property type="molecule type" value="Genomic_DNA"/>
</dbReference>
<feature type="transmembrane region" description="Helical" evidence="8">
    <location>
        <begin position="456"/>
        <end position="474"/>
    </location>
</feature>
<feature type="transmembrane region" description="Helical" evidence="8">
    <location>
        <begin position="126"/>
        <end position="149"/>
    </location>
</feature>
<keyword evidence="2 8" id="KW-1003">Cell membrane</keyword>
<dbReference type="AlphaFoldDB" id="A0A2N5ZCL7"/>
<dbReference type="Proteomes" id="UP000234857">
    <property type="component" value="Unassembled WGS sequence"/>
</dbReference>
<accession>A0A2N5ZCL7</accession>
<evidence type="ECO:0000256" key="6">
    <source>
        <dbReference type="ARBA" id="ARBA00022989"/>
    </source>
</evidence>
<dbReference type="InterPro" id="IPR051050">
    <property type="entry name" value="Lipid_II_flippase_MurJ/MviN"/>
</dbReference>
<sequence length="491" mass="56076">MSSLLKKTIAFSTGTLLSRILGFGREIMFTYFLGASLVSDIFFATFRIPNFLRKLLAEGTLSFAYINIFSRLEKEEGSEEALKLSSAFLNFIFLITFLLFILVFLFSDQIIRVVLIGFEGNKLEIASYYLRWLFPFIILISLSSVFAGFLNIKGAFLIPAASSGFLNISLITGVLLFKSENIFSMGKVFGISVLLAGLLQFIMVMLFSFKKGFRYYFILNHTGLRRMLFFFIPGTFAMAITQMNVLVDGIFASYLPTGGISWLNYGNRLMQFPLGLFGIAISTVMTPEFAKDNDKERANLKLCKAFRMNSVLIIPCMIGLMIFSEEIVSLIFFRGEFDYKDVLETSKTLFYYSSGLWFYAAVKIMMPMFYSQNRVKIPVFSALFSLIVNSILNFILIKYYQASGLALATAISALLNFMLLRFFSGNAGVRFEFIFKMTTITIILTTMLILLKQFNIFFIMITSVILYMILLKVFKLEEFDDLIRFFNKKRA</sequence>
<dbReference type="PRINTS" id="PR01806">
    <property type="entry name" value="VIRFACTRMVIN"/>
</dbReference>
<dbReference type="InterPro" id="IPR004268">
    <property type="entry name" value="MurJ"/>
</dbReference>
<feature type="transmembrane region" description="Helical" evidence="8">
    <location>
        <begin position="311"/>
        <end position="333"/>
    </location>
</feature>
<comment type="function">
    <text evidence="8 9">Involved in peptidoglycan biosynthesis. Transports lipid-linked peptidoglycan precursors from the inner to the outer leaflet of the cytoplasmic membrane.</text>
</comment>
<evidence type="ECO:0000256" key="4">
    <source>
        <dbReference type="ARBA" id="ARBA00022960"/>
    </source>
</evidence>